<dbReference type="Gene3D" id="3.60.15.10">
    <property type="entry name" value="Ribonuclease Z/Hydroxyacylglutathione hydrolase-like"/>
    <property type="match status" value="1"/>
</dbReference>
<dbReference type="EMBL" id="JPVP01000055">
    <property type="protein sequence ID" value="KGR85070.1"/>
    <property type="molecule type" value="Genomic_DNA"/>
</dbReference>
<dbReference type="InterPro" id="IPR036866">
    <property type="entry name" value="RibonucZ/Hydroxyglut_hydro"/>
</dbReference>
<dbReference type="PANTHER" id="PTHR43084">
    <property type="entry name" value="PERSULFIDE DIOXYGENASE ETHE1"/>
    <property type="match status" value="1"/>
</dbReference>
<sequence length="461" mass="51125">MLLRYFYDEKLAHASYLVGCERTGQAVIIDPMRHIAPYVEAAKKKGMKIVGAVESHIHADFVTGTRELAHLGAAVYLSDEGGKRWAYRHLEELDHILLKDGDRFTIGSLIFEVLHTPGHTPESLSFLLTDSGQADEPIGIFTGDFVLFGGIGRPDILEKSGGVTAEEGAKALYRSIKRFKQLEDYLQVWPAHGAGSSCGKSGGDVPASTVGYEKRFNWALQYDEEAAFIQALLAEQPEVPAYFALMKSINQNGPKLIGNLPHPELITNTANIESLAETDHQIIDTRDAKSFSEGHLQGTVNIPFNESFPHWIGWIMDYDIPLYLLADPFEMDDIMITLRSIGIDELAGYLDVQKVLEETSELDAYMNVTPEQAKGIMDTEDVILLDVRGQNEYGEGHIEGAVNIMVGILKEQLQELPDKKLIVHCQAGKRSAIAVSILKANGFHNLVNLEGGYEKWQEDIE</sequence>
<dbReference type="FunFam" id="3.60.15.10:FF:000030">
    <property type="entry name" value="Metallo-beta-lactamase family protein"/>
    <property type="match status" value="1"/>
</dbReference>
<dbReference type="Pfam" id="PF00753">
    <property type="entry name" value="Lactamase_B"/>
    <property type="match status" value="1"/>
</dbReference>
<dbReference type="Pfam" id="PF00581">
    <property type="entry name" value="Rhodanese"/>
    <property type="match status" value="1"/>
</dbReference>
<dbReference type="SMART" id="SM00450">
    <property type="entry name" value="RHOD"/>
    <property type="match status" value="1"/>
</dbReference>
<dbReference type="FunFam" id="3.40.250.10:FF:000049">
    <property type="entry name" value="Phage shock protein E"/>
    <property type="match status" value="1"/>
</dbReference>
<dbReference type="GO" id="GO:0016787">
    <property type="term" value="F:hydrolase activity"/>
    <property type="evidence" value="ECO:0007669"/>
    <property type="project" value="UniProtKB-KW"/>
</dbReference>
<dbReference type="InterPro" id="IPR001279">
    <property type="entry name" value="Metallo-B-lactamas"/>
</dbReference>
<keyword evidence="1" id="KW-0479">Metal-binding</keyword>
<evidence type="ECO:0000256" key="1">
    <source>
        <dbReference type="ARBA" id="ARBA00022723"/>
    </source>
</evidence>
<evidence type="ECO:0000313" key="3">
    <source>
        <dbReference type="EMBL" id="KGR85070.1"/>
    </source>
</evidence>
<accession>A0A0A3INN3</accession>
<dbReference type="RefSeq" id="WP_036154756.1">
    <property type="nucleotide sequence ID" value="NZ_AVCX01000006.1"/>
</dbReference>
<dbReference type="InterPro" id="IPR036873">
    <property type="entry name" value="Rhodanese-like_dom_sf"/>
</dbReference>
<dbReference type="InterPro" id="IPR001763">
    <property type="entry name" value="Rhodanese-like_dom"/>
</dbReference>
<comment type="caution">
    <text evidence="3">The sequence shown here is derived from an EMBL/GenBank/DDBJ whole genome shotgun (WGS) entry which is preliminary data.</text>
</comment>
<dbReference type="eggNOG" id="COG0491">
    <property type="taxonomic scope" value="Bacteria"/>
</dbReference>
<keyword evidence="4" id="KW-1185">Reference proteome</keyword>
<dbReference type="STRING" id="1220589.CD32_11550"/>
<dbReference type="SMART" id="SM00849">
    <property type="entry name" value="Lactamase_B"/>
    <property type="match status" value="1"/>
</dbReference>
<dbReference type="InterPro" id="IPR051682">
    <property type="entry name" value="Mito_Persulfide_Diox"/>
</dbReference>
<dbReference type="AlphaFoldDB" id="A0A0A3INN3"/>
<keyword evidence="3" id="KW-0378">Hydrolase</keyword>
<dbReference type="GO" id="GO:0046872">
    <property type="term" value="F:metal ion binding"/>
    <property type="evidence" value="ECO:0007669"/>
    <property type="project" value="UniProtKB-KW"/>
</dbReference>
<feature type="domain" description="Rhodanese" evidence="2">
    <location>
        <begin position="378"/>
        <end position="461"/>
    </location>
</feature>
<proteinExistence type="predicted"/>
<dbReference type="eggNOG" id="COG0607">
    <property type="taxonomic scope" value="Bacteria"/>
</dbReference>
<feature type="domain" description="Rhodanese" evidence="2">
    <location>
        <begin position="276"/>
        <end position="313"/>
    </location>
</feature>
<evidence type="ECO:0000259" key="2">
    <source>
        <dbReference type="PROSITE" id="PS50206"/>
    </source>
</evidence>
<evidence type="ECO:0000313" key="4">
    <source>
        <dbReference type="Proteomes" id="UP000030437"/>
    </source>
</evidence>
<dbReference type="CDD" id="cd07724">
    <property type="entry name" value="POD-like_MBL-fold"/>
    <property type="match status" value="1"/>
</dbReference>
<reference evidence="3 4" key="1">
    <citation type="submission" date="2014-02" db="EMBL/GenBank/DDBJ databases">
        <title>Draft genome sequence of Lysinibacillus odysseyi NBRC 100172.</title>
        <authorList>
            <person name="Zhang F."/>
            <person name="Wang G."/>
            <person name="Zhang L."/>
        </authorList>
    </citation>
    <scope>NUCLEOTIDE SEQUENCE [LARGE SCALE GENOMIC DNA]</scope>
    <source>
        <strain evidence="3 4">NBRC 100172</strain>
    </source>
</reference>
<organism evidence="3 4">
    <name type="scientific">Lysinibacillus odysseyi 34hs-1 = NBRC 100172</name>
    <dbReference type="NCBI Taxonomy" id="1220589"/>
    <lineage>
        <taxon>Bacteria</taxon>
        <taxon>Bacillati</taxon>
        <taxon>Bacillota</taxon>
        <taxon>Bacilli</taxon>
        <taxon>Bacillales</taxon>
        <taxon>Bacillaceae</taxon>
        <taxon>Lysinibacillus</taxon>
    </lineage>
</organism>
<dbReference type="Proteomes" id="UP000030437">
    <property type="component" value="Unassembled WGS sequence"/>
</dbReference>
<dbReference type="GO" id="GO:0006749">
    <property type="term" value="P:glutathione metabolic process"/>
    <property type="evidence" value="ECO:0007669"/>
    <property type="project" value="InterPro"/>
</dbReference>
<name>A0A0A3INN3_9BACI</name>
<dbReference type="GO" id="GO:0070813">
    <property type="term" value="P:hydrogen sulfide metabolic process"/>
    <property type="evidence" value="ECO:0007669"/>
    <property type="project" value="TreeGrafter"/>
</dbReference>
<dbReference type="OrthoDB" id="9784009at2"/>
<dbReference type="CDD" id="cd00158">
    <property type="entry name" value="RHOD"/>
    <property type="match status" value="1"/>
</dbReference>
<dbReference type="SUPFAM" id="SSF56281">
    <property type="entry name" value="Metallo-hydrolase/oxidoreductase"/>
    <property type="match status" value="1"/>
</dbReference>
<dbReference type="SUPFAM" id="SSF52821">
    <property type="entry name" value="Rhodanese/Cell cycle control phosphatase"/>
    <property type="match status" value="2"/>
</dbReference>
<protein>
    <submittedName>
        <fullName evidence="3">Zn-dependent hydrolase</fullName>
    </submittedName>
</protein>
<dbReference type="Gene3D" id="3.40.250.10">
    <property type="entry name" value="Rhodanese-like domain"/>
    <property type="match status" value="2"/>
</dbReference>
<dbReference type="GO" id="GO:0050313">
    <property type="term" value="F:sulfur dioxygenase activity"/>
    <property type="evidence" value="ECO:0007669"/>
    <property type="project" value="InterPro"/>
</dbReference>
<dbReference type="PANTHER" id="PTHR43084:SF1">
    <property type="entry name" value="PERSULFIDE DIOXYGENASE ETHE1, MITOCHONDRIAL"/>
    <property type="match status" value="1"/>
</dbReference>
<dbReference type="PROSITE" id="PS50206">
    <property type="entry name" value="RHODANESE_3"/>
    <property type="match status" value="2"/>
</dbReference>
<gene>
    <name evidence="3" type="ORF">CD32_11550</name>
</gene>
<dbReference type="InterPro" id="IPR044528">
    <property type="entry name" value="POD-like_MBL-fold"/>
</dbReference>